<evidence type="ECO:0000256" key="3">
    <source>
        <dbReference type="PROSITE-ProRule" id="PRU00519"/>
    </source>
</evidence>
<dbReference type="SMART" id="SM01183">
    <property type="entry name" value="EF1G"/>
    <property type="match status" value="1"/>
</dbReference>
<accession>A0A0D7AL47</accession>
<name>A0A0D7AL47_9AGAR</name>
<evidence type="ECO:0000259" key="6">
    <source>
        <dbReference type="PROSITE" id="PS50404"/>
    </source>
</evidence>
<evidence type="ECO:0000256" key="1">
    <source>
        <dbReference type="ARBA" id="ARBA00022768"/>
    </source>
</evidence>
<dbReference type="InterPro" id="IPR004046">
    <property type="entry name" value="GST_C"/>
</dbReference>
<dbReference type="PROSITE" id="PS50405">
    <property type="entry name" value="GST_CTER"/>
    <property type="match status" value="1"/>
</dbReference>
<dbReference type="Pfam" id="PF00043">
    <property type="entry name" value="GST_C"/>
    <property type="match status" value="1"/>
</dbReference>
<evidence type="ECO:0000259" key="7">
    <source>
        <dbReference type="PROSITE" id="PS50405"/>
    </source>
</evidence>
<dbReference type="OrthoDB" id="249703at2759"/>
<proteinExistence type="predicted"/>
<dbReference type="FunFam" id="3.30.70.1010:FF:000001">
    <property type="entry name" value="Elongation factor 1-gamma 1"/>
    <property type="match status" value="1"/>
</dbReference>
<keyword evidence="2 3" id="KW-0648">Protein biosynthesis</keyword>
<evidence type="ECO:0000259" key="5">
    <source>
        <dbReference type="PROSITE" id="PS50040"/>
    </source>
</evidence>
<dbReference type="InterPro" id="IPR036249">
    <property type="entry name" value="Thioredoxin-like_sf"/>
</dbReference>
<dbReference type="PROSITE" id="PS50404">
    <property type="entry name" value="GST_NTER"/>
    <property type="match status" value="1"/>
</dbReference>
<dbReference type="PROSITE" id="PS50040">
    <property type="entry name" value="EF1G_C"/>
    <property type="match status" value="1"/>
</dbReference>
<dbReference type="InterPro" id="IPR004045">
    <property type="entry name" value="Glutathione_S-Trfase_N"/>
</dbReference>
<dbReference type="InterPro" id="IPR050802">
    <property type="entry name" value="EF-GSTs"/>
</dbReference>
<dbReference type="CDD" id="cd03044">
    <property type="entry name" value="GST_N_EF1Bgamma"/>
    <property type="match status" value="1"/>
</dbReference>
<dbReference type="EMBL" id="KN881644">
    <property type="protein sequence ID" value="KIY52272.1"/>
    <property type="molecule type" value="Genomic_DNA"/>
</dbReference>
<dbReference type="InterPro" id="IPR010987">
    <property type="entry name" value="Glutathione-S-Trfase_C-like"/>
</dbReference>
<keyword evidence="1 3" id="KW-0251">Elongation factor</keyword>
<feature type="compositionally biased region" description="Basic and acidic residues" evidence="4">
    <location>
        <begin position="261"/>
        <end position="273"/>
    </location>
</feature>
<dbReference type="Pfam" id="PF00647">
    <property type="entry name" value="EF1G"/>
    <property type="match status" value="1"/>
</dbReference>
<dbReference type="GO" id="GO:0003746">
    <property type="term" value="F:translation elongation factor activity"/>
    <property type="evidence" value="ECO:0007669"/>
    <property type="project" value="UniProtKB-UniRule"/>
</dbReference>
<dbReference type="SFLD" id="SFLDG00358">
    <property type="entry name" value="Main_(cytGST)"/>
    <property type="match status" value="1"/>
</dbReference>
<dbReference type="GO" id="GO:0005737">
    <property type="term" value="C:cytoplasm"/>
    <property type="evidence" value="ECO:0007669"/>
    <property type="project" value="TreeGrafter"/>
</dbReference>
<dbReference type="SUPFAM" id="SSF47616">
    <property type="entry name" value="GST C-terminal domain-like"/>
    <property type="match status" value="1"/>
</dbReference>
<dbReference type="InterPro" id="IPR036433">
    <property type="entry name" value="EF1B_G_C_sf"/>
</dbReference>
<evidence type="ECO:0000256" key="4">
    <source>
        <dbReference type="SAM" id="MobiDB-lite"/>
    </source>
</evidence>
<reference evidence="8 9" key="1">
    <citation type="journal article" date="2015" name="Fungal Genet. Biol.">
        <title>Evolution of novel wood decay mechanisms in Agaricales revealed by the genome sequences of Fistulina hepatica and Cylindrobasidium torrendii.</title>
        <authorList>
            <person name="Floudas D."/>
            <person name="Held B.W."/>
            <person name="Riley R."/>
            <person name="Nagy L.G."/>
            <person name="Koehler G."/>
            <person name="Ransdell A.S."/>
            <person name="Younus H."/>
            <person name="Chow J."/>
            <person name="Chiniquy J."/>
            <person name="Lipzen A."/>
            <person name="Tritt A."/>
            <person name="Sun H."/>
            <person name="Haridas S."/>
            <person name="LaButti K."/>
            <person name="Ohm R.A."/>
            <person name="Kues U."/>
            <person name="Blanchette R.A."/>
            <person name="Grigoriev I.V."/>
            <person name="Minto R.E."/>
            <person name="Hibbett D.S."/>
        </authorList>
    </citation>
    <scope>NUCLEOTIDE SEQUENCE [LARGE SCALE GENOMIC DNA]</scope>
    <source>
        <strain evidence="8 9">ATCC 64428</strain>
    </source>
</reference>
<feature type="domain" description="GST C-terminal" evidence="7">
    <location>
        <begin position="90"/>
        <end position="224"/>
    </location>
</feature>
<dbReference type="CDD" id="cd03181">
    <property type="entry name" value="GST_C_EF1Bgamma_like"/>
    <property type="match status" value="1"/>
</dbReference>
<gene>
    <name evidence="8" type="ORF">FISHEDRAFT_69962</name>
</gene>
<dbReference type="SFLD" id="SFLDS00019">
    <property type="entry name" value="Glutathione_Transferase_(cytos"/>
    <property type="match status" value="1"/>
</dbReference>
<sequence>MASIGTLWTTPAFWKTKAITATAAWAGLSVDIPADYVHFQDNKKPEFLARFPHGKIPALETKNGFRLFEAIPIARYIASLSPNSGLLGSSLEDAASIDQWVHFIEGEVDMYNQLILQLVNNILTPYTKPLHTTFLERLVRGLKTLNSHLTTRTFLVGERITFADIVVTAAILRSCVCTIDTPLRAQIPSVMRLVETVINQPKLAGIFPTSVPVLEKAVQHTPPPKEKKEPKPATAPAPKKEKKEKKAKKDDDEEEEPLVPEEPKAKNPLDDLPKSNFNLEEWKRVYSNNDTRGAGGALEWLYKNFDKNGFSIWRVDFKYNEELTLTFMSSNQITGFFNRLEASRKYLFGSCGVLGQANNSIITGALICRGPDIVPVVNVAPDYESYSYSKLDLDNAEDKAFFEGAMAWDLEIGGKKWVDGKNFK</sequence>
<evidence type="ECO:0000256" key="2">
    <source>
        <dbReference type="ARBA" id="ARBA00022917"/>
    </source>
</evidence>
<feature type="region of interest" description="Disordered" evidence="4">
    <location>
        <begin position="217"/>
        <end position="273"/>
    </location>
</feature>
<dbReference type="SUPFAM" id="SSF89942">
    <property type="entry name" value="eEF1-gamma domain"/>
    <property type="match status" value="1"/>
</dbReference>
<dbReference type="Gene3D" id="3.40.30.10">
    <property type="entry name" value="Glutaredoxin"/>
    <property type="match status" value="1"/>
</dbReference>
<protein>
    <submittedName>
        <fullName evidence="8">EEF1-gamma domain-containing protein</fullName>
    </submittedName>
</protein>
<evidence type="ECO:0000313" key="9">
    <source>
        <dbReference type="Proteomes" id="UP000054144"/>
    </source>
</evidence>
<dbReference type="InterPro" id="IPR036282">
    <property type="entry name" value="Glutathione-S-Trfase_C_sf"/>
</dbReference>
<dbReference type="InterPro" id="IPR001662">
    <property type="entry name" value="EF1B_G_C"/>
</dbReference>
<dbReference type="InterPro" id="IPR040079">
    <property type="entry name" value="Glutathione_S-Trfase"/>
</dbReference>
<organism evidence="8 9">
    <name type="scientific">Fistulina hepatica ATCC 64428</name>
    <dbReference type="NCBI Taxonomy" id="1128425"/>
    <lineage>
        <taxon>Eukaryota</taxon>
        <taxon>Fungi</taxon>
        <taxon>Dikarya</taxon>
        <taxon>Basidiomycota</taxon>
        <taxon>Agaricomycotina</taxon>
        <taxon>Agaricomycetes</taxon>
        <taxon>Agaricomycetidae</taxon>
        <taxon>Agaricales</taxon>
        <taxon>Fistulinaceae</taxon>
        <taxon>Fistulina</taxon>
    </lineage>
</organism>
<dbReference type="Gene3D" id="1.20.1050.10">
    <property type="match status" value="1"/>
</dbReference>
<evidence type="ECO:0000313" key="8">
    <source>
        <dbReference type="EMBL" id="KIY52272.1"/>
    </source>
</evidence>
<dbReference type="PANTHER" id="PTHR43986">
    <property type="entry name" value="ELONGATION FACTOR 1-GAMMA"/>
    <property type="match status" value="1"/>
</dbReference>
<feature type="domain" description="EF-1-gamma C-terminal" evidence="5">
    <location>
        <begin position="265"/>
        <end position="424"/>
    </location>
</feature>
<keyword evidence="9" id="KW-1185">Reference proteome</keyword>
<dbReference type="Gene3D" id="3.30.70.1010">
    <property type="entry name" value="Translation elongation factor EF1B, gamma chain, conserved domain"/>
    <property type="match status" value="1"/>
</dbReference>
<dbReference type="PANTHER" id="PTHR43986:SF1">
    <property type="entry name" value="ELONGATION FACTOR 1-GAMMA"/>
    <property type="match status" value="1"/>
</dbReference>
<dbReference type="Proteomes" id="UP000054144">
    <property type="component" value="Unassembled WGS sequence"/>
</dbReference>
<dbReference type="SUPFAM" id="SSF52833">
    <property type="entry name" value="Thioredoxin-like"/>
    <property type="match status" value="1"/>
</dbReference>
<dbReference type="GO" id="GO:0005634">
    <property type="term" value="C:nucleus"/>
    <property type="evidence" value="ECO:0007669"/>
    <property type="project" value="TreeGrafter"/>
</dbReference>
<feature type="domain" description="GST N-terminal" evidence="6">
    <location>
        <begin position="3"/>
        <end position="85"/>
    </location>
</feature>
<dbReference type="AlphaFoldDB" id="A0A0D7AL47"/>
<dbReference type="Pfam" id="PF02798">
    <property type="entry name" value="GST_N"/>
    <property type="match status" value="1"/>
</dbReference>